<reference evidence="2" key="2">
    <citation type="journal article" date="2011" name="Genome Biol. Evol.">
        <title>Structural and content diversity of mitochondrial genome in beet: a comparative genomic analysis.</title>
        <authorList>
            <person name="Darracq A."/>
            <person name="Varre J.S."/>
            <person name="Marechal-Drouard L."/>
            <person name="Courseaux A."/>
            <person name="Saumitou-Laprade P."/>
            <person name="Oztas S."/>
            <person name="Vacherie B."/>
            <person name="Barbe V.and.Touzet.P."/>
        </authorList>
    </citation>
    <scope>NUCLEOTIDE SEQUENCE</scope>
</reference>
<dbReference type="EMBL" id="FP885845">
    <property type="protein sequence ID" value="CBJ17560.1"/>
    <property type="molecule type" value="Genomic_DNA"/>
</dbReference>
<sequence length="108" mass="12877">MIACLTSELHKSNHSRKSKLIQQSLFFFTANRAMNSVQSRFCNRKMLRPPMPHPQDKHSFTFQRAFIPQHLKYATKRKGLCARKTFNSKRHQETWKKSKPRLSQESWT</sequence>
<protein>
    <submittedName>
        <fullName evidence="3">Uncharacterized protein orf108b</fullName>
    </submittedName>
</protein>
<evidence type="ECO:0000313" key="2">
    <source>
        <dbReference type="EMBL" id="CBJ14070.1"/>
    </source>
</evidence>
<geneLocation type="mitochondrion" evidence="2"/>
<organism evidence="2">
    <name type="scientific">Beta vulgaris subsp. maritima</name>
    <name type="common">Sea beet</name>
    <name type="synonym">Beta maritima</name>
    <dbReference type="NCBI Taxonomy" id="350892"/>
    <lineage>
        <taxon>Eukaryota</taxon>
        <taxon>Viridiplantae</taxon>
        <taxon>Streptophyta</taxon>
        <taxon>Embryophyta</taxon>
        <taxon>Tracheophyta</taxon>
        <taxon>Spermatophyta</taxon>
        <taxon>Magnoliopsida</taxon>
        <taxon>eudicotyledons</taxon>
        <taxon>Gunneridae</taxon>
        <taxon>Pentapetalae</taxon>
        <taxon>Caryophyllales</taxon>
        <taxon>Chenopodiaceae</taxon>
        <taxon>Betoideae</taxon>
        <taxon>Beta</taxon>
    </lineage>
</organism>
<name>E6ZE55_BETVM</name>
<gene>
    <name evidence="2" type="primary">orf108b</name>
</gene>
<dbReference type="GeneID" id="10220649"/>
<proteinExistence type="predicted"/>
<dbReference type="EMBL" id="FP885834">
    <property type="protein sequence ID" value="CBJ14070.1"/>
    <property type="molecule type" value="Genomic_DNA"/>
</dbReference>
<evidence type="ECO:0000256" key="1">
    <source>
        <dbReference type="SAM" id="MobiDB-lite"/>
    </source>
</evidence>
<dbReference type="EMBL" id="FP885871">
    <property type="protein sequence ID" value="CBJ20720.1"/>
    <property type="molecule type" value="Genomic_DNA"/>
</dbReference>
<keyword evidence="2" id="KW-0496">Mitochondrion</keyword>
<feature type="region of interest" description="Disordered" evidence="1">
    <location>
        <begin position="85"/>
        <end position="108"/>
    </location>
</feature>
<dbReference type="RefSeq" id="YP_004222340.1">
    <property type="nucleotide sequence ID" value="NC_015099.1"/>
</dbReference>
<reference evidence="2" key="1">
    <citation type="submission" date="2010-11" db="EMBL/GenBank/DDBJ databases">
        <authorList>
            <person name="Genoscope - CEA"/>
        </authorList>
    </citation>
    <scope>NUCLEOTIDE SEQUENCE</scope>
</reference>
<accession>E6ZE55</accession>
<dbReference type="AlphaFoldDB" id="E6ZE55"/>
<evidence type="ECO:0000313" key="3">
    <source>
        <dbReference type="EMBL" id="CBJ20720.1"/>
    </source>
</evidence>
<dbReference type="EMBL" id="FQ014226">
    <property type="protein sequence ID" value="CBL51968.1"/>
    <property type="molecule type" value="Genomic_DNA"/>
</dbReference>